<dbReference type="Proteomes" id="UP000187412">
    <property type="component" value="Unassembled WGS sequence"/>
</dbReference>
<name>A0ABX3HEZ9_PAEBO</name>
<gene>
    <name evidence="1" type="ORF">BSK56_12610</name>
</gene>
<dbReference type="EMBL" id="MPTB01000014">
    <property type="protein sequence ID" value="OMD47753.1"/>
    <property type="molecule type" value="Genomic_DNA"/>
</dbReference>
<evidence type="ECO:0000313" key="2">
    <source>
        <dbReference type="Proteomes" id="UP000187412"/>
    </source>
</evidence>
<accession>A0ABX3HEZ9</accession>
<dbReference type="RefSeq" id="WP_076110832.1">
    <property type="nucleotide sequence ID" value="NZ_MPTB01000014.1"/>
</dbReference>
<organism evidence="1 2">
    <name type="scientific">Paenibacillus borealis</name>
    <dbReference type="NCBI Taxonomy" id="160799"/>
    <lineage>
        <taxon>Bacteria</taxon>
        <taxon>Bacillati</taxon>
        <taxon>Bacillota</taxon>
        <taxon>Bacilli</taxon>
        <taxon>Bacillales</taxon>
        <taxon>Paenibacillaceae</taxon>
        <taxon>Paenibacillus</taxon>
    </lineage>
</organism>
<comment type="caution">
    <text evidence="1">The sequence shown here is derived from an EMBL/GenBank/DDBJ whole genome shotgun (WGS) entry which is preliminary data.</text>
</comment>
<sequence length="143" mass="14958">MATIISYGSKALNPLGAVALTIPPGQNIGILDTSVVIPPENPASFSNRVELKGSINIDQIVTPDNFNVVILRAGTVIYRSHIRLVGTANPEIKQINVLWVDGAPLGVINYQLGIENSNPGTTFITIVGPVVFTATAIGGDGVI</sequence>
<protein>
    <recommendedName>
        <fullName evidence="3">Exosporium leader peptide</fullName>
    </recommendedName>
</protein>
<evidence type="ECO:0008006" key="3">
    <source>
        <dbReference type="Google" id="ProtNLM"/>
    </source>
</evidence>
<proteinExistence type="predicted"/>
<evidence type="ECO:0000313" key="1">
    <source>
        <dbReference type="EMBL" id="OMD47753.1"/>
    </source>
</evidence>
<reference evidence="1 2" key="1">
    <citation type="submission" date="2016-10" db="EMBL/GenBank/DDBJ databases">
        <title>Paenibacillus species isolates.</title>
        <authorList>
            <person name="Beno S.M."/>
        </authorList>
    </citation>
    <scope>NUCLEOTIDE SEQUENCE [LARGE SCALE GENOMIC DNA]</scope>
    <source>
        <strain evidence="1 2">FSL H7-0744</strain>
    </source>
</reference>
<keyword evidence="2" id="KW-1185">Reference proteome</keyword>